<reference evidence="2 3" key="1">
    <citation type="submission" date="2016-12" db="EMBL/GenBank/DDBJ databases">
        <title>The genomes of Aspergillus section Nigri reveals drivers in fungal speciation.</title>
        <authorList>
            <consortium name="DOE Joint Genome Institute"/>
            <person name="Vesth T.C."/>
            <person name="Nybo J."/>
            <person name="Theobald S."/>
            <person name="Brandl J."/>
            <person name="Frisvad J.C."/>
            <person name="Nielsen K.F."/>
            <person name="Lyhne E.K."/>
            <person name="Kogle M.E."/>
            <person name="Kuo A."/>
            <person name="Riley R."/>
            <person name="Clum A."/>
            <person name="Nolan M."/>
            <person name="Lipzen A."/>
            <person name="Salamov A."/>
            <person name="Henrissat B."/>
            <person name="Wiebenga A."/>
            <person name="De Vries R.P."/>
            <person name="Grigoriev I.V."/>
            <person name="Mortensen U.H."/>
            <person name="Andersen M.R."/>
            <person name="Baker S.E."/>
        </authorList>
    </citation>
    <scope>NUCLEOTIDE SEQUENCE [LARGE SCALE GENOMIC DNA]</scope>
    <source>
        <strain evidence="2 3">CBS 115572</strain>
    </source>
</reference>
<keyword evidence="3" id="KW-1185">Reference proteome</keyword>
<organism evidence="2 3">
    <name type="scientific">Aspergillus sclerotioniger CBS 115572</name>
    <dbReference type="NCBI Taxonomy" id="1450535"/>
    <lineage>
        <taxon>Eukaryota</taxon>
        <taxon>Fungi</taxon>
        <taxon>Dikarya</taxon>
        <taxon>Ascomycota</taxon>
        <taxon>Pezizomycotina</taxon>
        <taxon>Eurotiomycetes</taxon>
        <taxon>Eurotiomycetidae</taxon>
        <taxon>Eurotiales</taxon>
        <taxon>Aspergillaceae</taxon>
        <taxon>Aspergillus</taxon>
        <taxon>Aspergillus subgen. Circumdati</taxon>
    </lineage>
</organism>
<dbReference type="GeneID" id="37108403"/>
<sequence length="73" mass="8231">MTYLPTVLLFSPLRLGSVRDGREEGGVDKVVSGSFSWGWFGFFFWSLWISLVRGIYLWLVCYGGGDRIGKGMC</sequence>
<gene>
    <name evidence="2" type="ORF">BO94DRAFT_226146</name>
</gene>
<evidence type="ECO:0008006" key="4">
    <source>
        <dbReference type="Google" id="ProtNLM"/>
    </source>
</evidence>
<keyword evidence="1" id="KW-0472">Membrane</keyword>
<evidence type="ECO:0000313" key="3">
    <source>
        <dbReference type="Proteomes" id="UP000246702"/>
    </source>
</evidence>
<dbReference type="RefSeq" id="XP_025472133.1">
    <property type="nucleotide sequence ID" value="XM_025606260.1"/>
</dbReference>
<keyword evidence="1" id="KW-1133">Transmembrane helix</keyword>
<proteinExistence type="predicted"/>
<evidence type="ECO:0000313" key="2">
    <source>
        <dbReference type="EMBL" id="PWY95372.1"/>
    </source>
</evidence>
<dbReference type="Proteomes" id="UP000246702">
    <property type="component" value="Unassembled WGS sequence"/>
</dbReference>
<name>A0A317XCF0_9EURO</name>
<evidence type="ECO:0000256" key="1">
    <source>
        <dbReference type="SAM" id="Phobius"/>
    </source>
</evidence>
<accession>A0A317XCF0</accession>
<feature type="transmembrane region" description="Helical" evidence="1">
    <location>
        <begin position="40"/>
        <end position="62"/>
    </location>
</feature>
<protein>
    <recommendedName>
        <fullName evidence="4">Transmembrane protein</fullName>
    </recommendedName>
</protein>
<keyword evidence="1" id="KW-0812">Transmembrane</keyword>
<comment type="caution">
    <text evidence="2">The sequence shown here is derived from an EMBL/GenBank/DDBJ whole genome shotgun (WGS) entry which is preliminary data.</text>
</comment>
<dbReference type="EMBL" id="MSFK01000003">
    <property type="protein sequence ID" value="PWY95372.1"/>
    <property type="molecule type" value="Genomic_DNA"/>
</dbReference>
<dbReference type="AlphaFoldDB" id="A0A317XCF0"/>